<feature type="region of interest" description="Disordered" evidence="1">
    <location>
        <begin position="463"/>
        <end position="497"/>
    </location>
</feature>
<evidence type="ECO:0000313" key="3">
    <source>
        <dbReference type="Proteomes" id="UP000324629"/>
    </source>
</evidence>
<dbReference type="AlphaFoldDB" id="A0A5J4NA08"/>
<dbReference type="EMBL" id="QNGE01005181">
    <property type="protein sequence ID" value="KAA3672220.1"/>
    <property type="molecule type" value="Genomic_DNA"/>
</dbReference>
<feature type="compositionally biased region" description="Polar residues" evidence="1">
    <location>
        <begin position="405"/>
        <end position="415"/>
    </location>
</feature>
<feature type="compositionally biased region" description="Basic and acidic residues" evidence="1">
    <location>
        <begin position="423"/>
        <end position="432"/>
    </location>
</feature>
<proteinExistence type="predicted"/>
<accession>A0A5J4NA08</accession>
<gene>
    <name evidence="2" type="ORF">DEA37_0005751</name>
</gene>
<protein>
    <submittedName>
        <fullName evidence="2">Uncharacterized protein</fullName>
    </submittedName>
</protein>
<keyword evidence="3" id="KW-1185">Reference proteome</keyword>
<comment type="caution">
    <text evidence="2">The sequence shown here is derived from an EMBL/GenBank/DDBJ whole genome shotgun (WGS) entry which is preliminary data.</text>
</comment>
<evidence type="ECO:0000256" key="1">
    <source>
        <dbReference type="SAM" id="MobiDB-lite"/>
    </source>
</evidence>
<sequence>MQQEQPTMDTSSSNLTKGVESSKNDTKAVRSFKKLTNESKPFEPSGDTPPVSRVQVVSDTCVRHVQDSKASAVGVELQRRYHAYRVAAYQANQIGDKPWAFRLLGRAHKMAVFKETFEKGQKLDARRIPPPPKLNPLMVDTVQTGNKCSPALLLGLKLSINQSEVERLKIYKQILEEQRMEAALLASQQKHIGLKAQVEELEQLAHNSGTVLHALESIDLACVHANVKFYAVKLLVPNRTVACKENQLQITVSWLITNCNAESPGPWMTTFVEVELPCPREVKQFRTNESVVFGNISQGRHVGMFRINTASWYHTRCVKLLVKVYCRVQIADGSSEQPIDSHVISMLDLENSATMVFSNVLKGQKGVLEVIISQYRPLNGSALIILTKPWLSLTVEPADQIECKPTNTQDQTVASTARPASCKFKEKPDKNDSNSFHPQQNGTEPMENSVALFLEHTVPATELTPVSAGPTSVPSGNTPPGPKDVGEEKPNNNIPRTTRNLEFLNVKNTNKIGQLTYTRSPLGTDSDGTAAGRSNFRRNPVFQQRLAEPMKELPRSSTTNVSKQALVSRQLLKDQEQMHLIRSSDPGLLESVRFQHQRDLTVIQHHIRQLDERLSGPNAKIEMMRYVSGLEQLKLDLEAACKQAKQVNNLPYLAGEQHKLDVVTNELKMIRSKL</sequence>
<feature type="region of interest" description="Disordered" evidence="1">
    <location>
        <begin position="405"/>
        <end position="444"/>
    </location>
</feature>
<reference evidence="2 3" key="1">
    <citation type="journal article" date="2019" name="Gigascience">
        <title>Whole-genome sequence of the oriental lung fluke Paragonimus westermani.</title>
        <authorList>
            <person name="Oey H."/>
            <person name="Zakrzewski M."/>
            <person name="Narain K."/>
            <person name="Devi K.R."/>
            <person name="Agatsuma T."/>
            <person name="Nawaratna S."/>
            <person name="Gobert G.N."/>
            <person name="Jones M.K."/>
            <person name="Ragan M.A."/>
            <person name="McManus D.P."/>
            <person name="Krause L."/>
        </authorList>
    </citation>
    <scope>NUCLEOTIDE SEQUENCE [LARGE SCALE GENOMIC DNA]</scope>
    <source>
        <strain evidence="2 3">IND2009</strain>
    </source>
</reference>
<name>A0A5J4NA08_9TREM</name>
<feature type="compositionally biased region" description="Polar residues" evidence="1">
    <location>
        <begin position="1"/>
        <end position="19"/>
    </location>
</feature>
<dbReference type="Proteomes" id="UP000324629">
    <property type="component" value="Unassembled WGS sequence"/>
</dbReference>
<organism evidence="2 3">
    <name type="scientific">Paragonimus westermani</name>
    <dbReference type="NCBI Taxonomy" id="34504"/>
    <lineage>
        <taxon>Eukaryota</taxon>
        <taxon>Metazoa</taxon>
        <taxon>Spiralia</taxon>
        <taxon>Lophotrochozoa</taxon>
        <taxon>Platyhelminthes</taxon>
        <taxon>Trematoda</taxon>
        <taxon>Digenea</taxon>
        <taxon>Plagiorchiida</taxon>
        <taxon>Troglotremata</taxon>
        <taxon>Troglotrematidae</taxon>
        <taxon>Paragonimus</taxon>
    </lineage>
</organism>
<feature type="region of interest" description="Disordered" evidence="1">
    <location>
        <begin position="1"/>
        <end position="51"/>
    </location>
</feature>
<evidence type="ECO:0000313" key="2">
    <source>
        <dbReference type="EMBL" id="KAA3672220.1"/>
    </source>
</evidence>
<feature type="compositionally biased region" description="Polar residues" evidence="1">
    <location>
        <begin position="433"/>
        <end position="443"/>
    </location>
</feature>